<dbReference type="EMBL" id="JARKIK010000082">
    <property type="protein sequence ID" value="KAK8725725.1"/>
    <property type="molecule type" value="Genomic_DNA"/>
</dbReference>
<gene>
    <name evidence="9" type="ORF">OTU49_010717</name>
</gene>
<name>A0AAW0WEP0_CHEQU</name>
<dbReference type="InterPro" id="IPR039542">
    <property type="entry name" value="Erv_N"/>
</dbReference>
<dbReference type="PANTHER" id="PTHR10984:SF30">
    <property type="entry name" value="ENDOPLASMIC RETICULUM-GOLGI INTERMEDIATE COMPARTMENT PROTEIN 2"/>
    <property type="match status" value="1"/>
</dbReference>
<evidence type="ECO:0000256" key="4">
    <source>
        <dbReference type="ARBA" id="ARBA00022989"/>
    </source>
</evidence>
<evidence type="ECO:0000256" key="3">
    <source>
        <dbReference type="ARBA" id="ARBA00022692"/>
    </source>
</evidence>
<proteinExistence type="inferred from homology"/>
<keyword evidence="5 6" id="KW-0472">Membrane</keyword>
<dbReference type="InterPro" id="IPR012936">
    <property type="entry name" value="Erv_C"/>
</dbReference>
<evidence type="ECO:0008006" key="11">
    <source>
        <dbReference type="Google" id="ProtNLM"/>
    </source>
</evidence>
<dbReference type="Pfam" id="PF07970">
    <property type="entry name" value="COPIIcoated_ERV"/>
    <property type="match status" value="1"/>
</dbReference>
<evidence type="ECO:0000313" key="10">
    <source>
        <dbReference type="Proteomes" id="UP001445076"/>
    </source>
</evidence>
<dbReference type="Pfam" id="PF13850">
    <property type="entry name" value="ERGIC_N"/>
    <property type="match status" value="1"/>
</dbReference>
<keyword evidence="3 6" id="KW-0812">Transmembrane</keyword>
<feature type="domain" description="Endoplasmic reticulum vesicle transporter C-terminal" evidence="7">
    <location>
        <begin position="165"/>
        <end position="333"/>
    </location>
</feature>
<dbReference type="PANTHER" id="PTHR10984">
    <property type="entry name" value="ENDOPLASMIC RETICULUM-GOLGI INTERMEDIATE COMPARTMENT PROTEIN"/>
    <property type="match status" value="1"/>
</dbReference>
<evidence type="ECO:0000259" key="8">
    <source>
        <dbReference type="Pfam" id="PF13850"/>
    </source>
</evidence>
<comment type="caution">
    <text evidence="9">The sequence shown here is derived from an EMBL/GenBank/DDBJ whole genome shotgun (WGS) entry which is preliminary data.</text>
</comment>
<sequence>EMLRHRKKALQIVKSLDAFPKTSEECVKTSTTGGTCLVISLLVMSWLVVMEMMYYMDTTFTYTFTPDADFTEKLKINIDITVAMPCRFVGADVLDMTGQQVMTFGSLDMEDTWWVLDPDQRLHFEGVQRVNSYLREQFHSIHELLWRSGYTNIFGDMPRRRSFPDKEKDACQLHGSLEINKVAGNFHITAGKTIPLPRGHAHLAVFMDDKDYNFTHRINKLSFGDPAPGIVHPLEGDEQLATKNHMTYQYFVTVVPTYVNTYSHRGSTFQYSVSEQNREISHEKNSHGTPGIYFKYDVSALKVEVVERHESLIKFLTRLCGIVGGVFTCSGLISRFVGLLVSCLTCRFFREEANNGKFEEKTSKLLPGPPASLLLQSNLTQQPDAAVPQLTSTTITPITADPHISDALNMTCAGT</sequence>
<evidence type="ECO:0000256" key="1">
    <source>
        <dbReference type="ARBA" id="ARBA00004457"/>
    </source>
</evidence>
<dbReference type="AlphaFoldDB" id="A0AAW0WEP0"/>
<dbReference type="GO" id="GO:0030134">
    <property type="term" value="C:COPII-coated ER to Golgi transport vesicle"/>
    <property type="evidence" value="ECO:0007669"/>
    <property type="project" value="TreeGrafter"/>
</dbReference>
<feature type="transmembrane region" description="Helical" evidence="6">
    <location>
        <begin position="37"/>
        <end position="56"/>
    </location>
</feature>
<dbReference type="GO" id="GO:0005783">
    <property type="term" value="C:endoplasmic reticulum"/>
    <property type="evidence" value="ECO:0007669"/>
    <property type="project" value="TreeGrafter"/>
</dbReference>
<keyword evidence="4 6" id="KW-1133">Transmembrane helix</keyword>
<dbReference type="InterPro" id="IPR045888">
    <property type="entry name" value="Erv"/>
</dbReference>
<accession>A0AAW0WEP0</accession>
<comment type="subcellular location">
    <subcellularLocation>
        <location evidence="1">Endoplasmic reticulum-Golgi intermediate compartment membrane</location>
        <topology evidence="1">Multi-pass membrane protein</topology>
    </subcellularLocation>
</comment>
<protein>
    <recommendedName>
        <fullName evidence="11">Endoplasmic reticulum-Golgi intermediate compartment protein 2</fullName>
    </recommendedName>
</protein>
<reference evidence="9 10" key="1">
    <citation type="journal article" date="2024" name="BMC Genomics">
        <title>Genome assembly of redclaw crayfish (Cherax quadricarinatus) provides insights into its immune adaptation and hypoxia tolerance.</title>
        <authorList>
            <person name="Liu Z."/>
            <person name="Zheng J."/>
            <person name="Li H."/>
            <person name="Fang K."/>
            <person name="Wang S."/>
            <person name="He J."/>
            <person name="Zhou D."/>
            <person name="Weng S."/>
            <person name="Chi M."/>
            <person name="Gu Z."/>
            <person name="He J."/>
            <person name="Li F."/>
            <person name="Wang M."/>
        </authorList>
    </citation>
    <scope>NUCLEOTIDE SEQUENCE [LARGE SCALE GENOMIC DNA]</scope>
    <source>
        <strain evidence="9">ZL_2023a</strain>
    </source>
</reference>
<evidence type="ECO:0000256" key="2">
    <source>
        <dbReference type="ARBA" id="ARBA00005648"/>
    </source>
</evidence>
<comment type="similarity">
    <text evidence="2">Belongs to the ERGIC family.</text>
</comment>
<evidence type="ECO:0000259" key="7">
    <source>
        <dbReference type="Pfam" id="PF07970"/>
    </source>
</evidence>
<evidence type="ECO:0000256" key="5">
    <source>
        <dbReference type="ARBA" id="ARBA00023136"/>
    </source>
</evidence>
<feature type="non-terminal residue" evidence="9">
    <location>
        <position position="1"/>
    </location>
</feature>
<dbReference type="GO" id="GO:0006888">
    <property type="term" value="P:endoplasmic reticulum to Golgi vesicle-mediated transport"/>
    <property type="evidence" value="ECO:0007669"/>
    <property type="project" value="TreeGrafter"/>
</dbReference>
<feature type="domain" description="Endoplasmic reticulum vesicle transporter N-terminal" evidence="8">
    <location>
        <begin position="13"/>
        <end position="100"/>
    </location>
</feature>
<keyword evidence="10" id="KW-1185">Reference proteome</keyword>
<dbReference type="Proteomes" id="UP001445076">
    <property type="component" value="Unassembled WGS sequence"/>
</dbReference>
<dbReference type="GO" id="GO:0033116">
    <property type="term" value="C:endoplasmic reticulum-Golgi intermediate compartment membrane"/>
    <property type="evidence" value="ECO:0007669"/>
    <property type="project" value="UniProtKB-SubCell"/>
</dbReference>
<dbReference type="GO" id="GO:0006890">
    <property type="term" value="P:retrograde vesicle-mediated transport, Golgi to endoplasmic reticulum"/>
    <property type="evidence" value="ECO:0007669"/>
    <property type="project" value="TreeGrafter"/>
</dbReference>
<organism evidence="9 10">
    <name type="scientific">Cherax quadricarinatus</name>
    <name type="common">Australian red claw crayfish</name>
    <dbReference type="NCBI Taxonomy" id="27406"/>
    <lineage>
        <taxon>Eukaryota</taxon>
        <taxon>Metazoa</taxon>
        <taxon>Ecdysozoa</taxon>
        <taxon>Arthropoda</taxon>
        <taxon>Crustacea</taxon>
        <taxon>Multicrustacea</taxon>
        <taxon>Malacostraca</taxon>
        <taxon>Eumalacostraca</taxon>
        <taxon>Eucarida</taxon>
        <taxon>Decapoda</taxon>
        <taxon>Pleocyemata</taxon>
        <taxon>Astacidea</taxon>
        <taxon>Parastacoidea</taxon>
        <taxon>Parastacidae</taxon>
        <taxon>Cherax</taxon>
    </lineage>
</organism>
<evidence type="ECO:0000313" key="9">
    <source>
        <dbReference type="EMBL" id="KAK8725725.1"/>
    </source>
</evidence>
<evidence type="ECO:0000256" key="6">
    <source>
        <dbReference type="SAM" id="Phobius"/>
    </source>
</evidence>